<dbReference type="EMBL" id="CP018622">
    <property type="protein sequence ID" value="AUJ25174.1"/>
    <property type="molecule type" value="Genomic_DNA"/>
</dbReference>
<protein>
    <submittedName>
        <fullName evidence="1">Uncharacterized protein</fullName>
    </submittedName>
</protein>
<reference evidence="2" key="1">
    <citation type="submission" date="2016-11" db="EMBL/GenBank/DDBJ databases">
        <title>Complete genome sequence of Virgibacillus pantothenticus 21D, a halophilic bacterium isolated from the deep hypersaline anoxic basin Discovery in the Mediterranean Sea.</title>
        <authorList>
            <person name="Zeaiter Z."/>
            <person name="Booth J.M."/>
            <person name="Prosdocimi E.M."/>
            <person name="Mapelli F."/>
            <person name="Fusi M."/>
            <person name="Daffonchio D."/>
            <person name="Borin S."/>
            <person name="Crotti E."/>
        </authorList>
    </citation>
    <scope>NUCLEOTIDE SEQUENCE [LARGE SCALE GENOMIC DNA]</scope>
    <source>
        <strain evidence="2">21D</strain>
    </source>
</reference>
<dbReference type="KEGG" id="vpn:A21D_02110"/>
<organism evidence="1 2">
    <name type="scientific">Virgibacillus dokdonensis</name>
    <dbReference type="NCBI Taxonomy" id="302167"/>
    <lineage>
        <taxon>Bacteria</taxon>
        <taxon>Bacillati</taxon>
        <taxon>Bacillota</taxon>
        <taxon>Bacilli</taxon>
        <taxon>Bacillales</taxon>
        <taxon>Bacillaceae</taxon>
        <taxon>Virgibacillus</taxon>
    </lineage>
</organism>
<evidence type="ECO:0000313" key="1">
    <source>
        <dbReference type="EMBL" id="AUJ25174.1"/>
    </source>
</evidence>
<name>A0A2K9J0F0_9BACI</name>
<evidence type="ECO:0000313" key="2">
    <source>
        <dbReference type="Proteomes" id="UP000234237"/>
    </source>
</evidence>
<sequence length="137" mass="16033">MVESIIRRINLIDTRVKENDLRLELYATLIPLLLSKEVFQNNKEISNFTDKLILKKTLRDYVFRSRSQIVARISREIEEYSKAQLAHAVKVMKEHISSENLTKGESYFKSDKKTEKIVSTINKYSRNKLPKSGENND</sequence>
<dbReference type="AlphaFoldDB" id="A0A2K9J0F0"/>
<accession>A0A2K9J0F0</accession>
<dbReference type="Proteomes" id="UP000234237">
    <property type="component" value="Chromosome"/>
</dbReference>
<dbReference type="RefSeq" id="WP_101933403.1">
    <property type="nucleotide sequence ID" value="NZ_CP018622.1"/>
</dbReference>
<proteinExistence type="predicted"/>
<gene>
    <name evidence="1" type="ORF">A21D_02110</name>
</gene>